<feature type="region of interest" description="Disordered" evidence="1">
    <location>
        <begin position="78"/>
        <end position="106"/>
    </location>
</feature>
<feature type="compositionally biased region" description="Basic and acidic residues" evidence="1">
    <location>
        <begin position="85"/>
        <end position="102"/>
    </location>
</feature>
<feature type="compositionally biased region" description="Polar residues" evidence="1">
    <location>
        <begin position="41"/>
        <end position="52"/>
    </location>
</feature>
<reference evidence="2 3" key="1">
    <citation type="journal article" date="2018" name="New Phytol.">
        <title>Phylogenomics of Endogonaceae and evolution of mycorrhizas within Mucoromycota.</title>
        <authorList>
            <person name="Chang Y."/>
            <person name="Desiro A."/>
            <person name="Na H."/>
            <person name="Sandor L."/>
            <person name="Lipzen A."/>
            <person name="Clum A."/>
            <person name="Barry K."/>
            <person name="Grigoriev I.V."/>
            <person name="Martin F.M."/>
            <person name="Stajich J.E."/>
            <person name="Smith M.E."/>
            <person name="Bonito G."/>
            <person name="Spatafora J.W."/>
        </authorList>
    </citation>
    <scope>NUCLEOTIDE SEQUENCE [LARGE SCALE GENOMIC DNA]</scope>
    <source>
        <strain evidence="2 3">GMNB39</strain>
    </source>
</reference>
<dbReference type="EMBL" id="RBNI01003489">
    <property type="protein sequence ID" value="RUP48301.1"/>
    <property type="molecule type" value="Genomic_DNA"/>
</dbReference>
<dbReference type="Proteomes" id="UP000268093">
    <property type="component" value="Unassembled WGS sequence"/>
</dbReference>
<organism evidence="2 3">
    <name type="scientific">Jimgerdemannia flammicorona</name>
    <dbReference type="NCBI Taxonomy" id="994334"/>
    <lineage>
        <taxon>Eukaryota</taxon>
        <taxon>Fungi</taxon>
        <taxon>Fungi incertae sedis</taxon>
        <taxon>Mucoromycota</taxon>
        <taxon>Mucoromycotina</taxon>
        <taxon>Endogonomycetes</taxon>
        <taxon>Endogonales</taxon>
        <taxon>Endogonaceae</taxon>
        <taxon>Jimgerdemannia</taxon>
    </lineage>
</organism>
<name>A0A433DBS8_9FUNG</name>
<dbReference type="AlphaFoldDB" id="A0A433DBS8"/>
<protein>
    <submittedName>
        <fullName evidence="2">Uncharacterized protein</fullName>
    </submittedName>
</protein>
<accession>A0A433DBS8</accession>
<comment type="caution">
    <text evidence="2">The sequence shown here is derived from an EMBL/GenBank/DDBJ whole genome shotgun (WGS) entry which is preliminary data.</text>
</comment>
<feature type="region of interest" description="Disordered" evidence="1">
    <location>
        <begin position="1"/>
        <end position="30"/>
    </location>
</feature>
<dbReference type="OrthoDB" id="413008at2759"/>
<proteinExistence type="predicted"/>
<feature type="region of interest" description="Disordered" evidence="1">
    <location>
        <begin position="41"/>
        <end position="60"/>
    </location>
</feature>
<sequence length="175" mass="19348">MSDQYQEPVVGTPDASERSSLTLTDGDLGLQEIPSRHITIQMSRESQPQASQVEGKDYQTTAEEEAQLLHVAIREPIAAEPAQYPRREQGPVGEDEPRRGRSAEGPQSVAILADRLRITATVADILQRHTLLLKLAKALVRYGAPSHRVVGHIILLKVVCFEKPSCMELLFCSLK</sequence>
<keyword evidence="3" id="KW-1185">Reference proteome</keyword>
<evidence type="ECO:0000313" key="2">
    <source>
        <dbReference type="EMBL" id="RUP48301.1"/>
    </source>
</evidence>
<evidence type="ECO:0000313" key="3">
    <source>
        <dbReference type="Proteomes" id="UP000268093"/>
    </source>
</evidence>
<evidence type="ECO:0000256" key="1">
    <source>
        <dbReference type="SAM" id="MobiDB-lite"/>
    </source>
</evidence>
<gene>
    <name evidence="2" type="ORF">BC936DRAFT_144739</name>
</gene>